<evidence type="ECO:0000256" key="6">
    <source>
        <dbReference type="SAM" id="MobiDB-lite"/>
    </source>
</evidence>
<feature type="region of interest" description="Disordered" evidence="6">
    <location>
        <begin position="2327"/>
        <end position="2375"/>
    </location>
</feature>
<dbReference type="PANTHER" id="PTHR11010">
    <property type="entry name" value="PROTEASE S28 PRO-X CARBOXYPEPTIDASE-RELATED"/>
    <property type="match status" value="1"/>
</dbReference>
<evidence type="ECO:0000256" key="3">
    <source>
        <dbReference type="ARBA" id="ARBA00022729"/>
    </source>
</evidence>
<evidence type="ECO:0000256" key="5">
    <source>
        <dbReference type="ARBA" id="ARBA00023180"/>
    </source>
</evidence>
<evidence type="ECO:0000313" key="7">
    <source>
        <dbReference type="WBParaSite" id="HPLM_0000314901-mRNA-1"/>
    </source>
</evidence>
<protein>
    <submittedName>
        <fullName evidence="7">Serine protease K12H4.7</fullName>
    </submittedName>
</protein>
<keyword evidence="3" id="KW-0732">Signal</keyword>
<dbReference type="Gene3D" id="3.40.50.1820">
    <property type="entry name" value="alpha/beta hydrolase"/>
    <property type="match status" value="8"/>
</dbReference>
<organism evidence="7">
    <name type="scientific">Haemonchus placei</name>
    <name type="common">Barber's pole worm</name>
    <dbReference type="NCBI Taxonomy" id="6290"/>
    <lineage>
        <taxon>Eukaryota</taxon>
        <taxon>Metazoa</taxon>
        <taxon>Ecdysozoa</taxon>
        <taxon>Nematoda</taxon>
        <taxon>Chromadorea</taxon>
        <taxon>Rhabditida</taxon>
        <taxon>Rhabditina</taxon>
        <taxon>Rhabditomorpha</taxon>
        <taxon>Strongyloidea</taxon>
        <taxon>Trichostrongylidae</taxon>
        <taxon>Haemonchus</taxon>
    </lineage>
</organism>
<evidence type="ECO:0000256" key="4">
    <source>
        <dbReference type="ARBA" id="ARBA00022801"/>
    </source>
</evidence>
<feature type="region of interest" description="Disordered" evidence="6">
    <location>
        <begin position="618"/>
        <end position="640"/>
    </location>
</feature>
<name>A0A158QJP4_HAEPC</name>
<feature type="compositionally biased region" description="Basic and acidic residues" evidence="6">
    <location>
        <begin position="2327"/>
        <end position="2342"/>
    </location>
</feature>
<feature type="region of interest" description="Disordered" evidence="6">
    <location>
        <begin position="298"/>
        <end position="319"/>
    </location>
</feature>
<dbReference type="FunFam" id="1.20.120.980:FF:000003">
    <property type="entry name" value="Serine protease 16"/>
    <property type="match status" value="1"/>
</dbReference>
<keyword evidence="2" id="KW-0645">Protease</keyword>
<proteinExistence type="inferred from homology"/>
<sequence>LSSINGTKSKILQIWLVSSRVMPMLHLGHPIFHMDENNHTLTAQNGFGSREAYFKQKLNHINDDGNTWPQRYFYSQRYYRKGGKVFFLMLGGMGVMDINWVTNEKLPFVQWAKERGAVLYALEHRFYGKSRPTPNLSVKNLGYLTIDQAIGDVANFIKEMNAKHRIRDEDAKWIVFGGSYAASLALWARQKYPDLIAGAVASSPLMRPRFDFWEGTQFAEDIYRKTDATCAENIEIAFQQLADMLGIKFELPMIQVISIPRVHRGRPSGFDLVAPKSAYLKSRLANFKARMTSDLNAENSQKEAQMGWGPNDHSRRAPRRKVKITSITTKPRFWLAEHRNIQLLTSIQLNNFISAVQFRAGPYMQNGIALNNTEAVCTVMNDQSLDQITALQHINGARVLQSKYLHDMPENTPADYDALLKYLLQKDFDEEGWASVDRASLWQRCTELGTFPTTDGAINSIFGTLVSIDFYADLCQVFGEEFDAQHIERAVAATTLKYGGAHGYKGTNVVIANGGADPLHVLSKITSTDPTVVTYVVKDSFHCGDMFPYEFRKLSQAAIGMQELFQLIPQNIDNWISGVPSPFHNVNQQEQPLEVSEEPQLMEEPELQELFHPLEGLKNPFKPTKQQRQRNSADELTPEESRILRRVHLGRPPHGLFPDPDPLPDMPVEYEAGYFTQPVDHFNNKNPYTFEQRYFKNEQWAKPNGPIFLMIGGESPRDPSWVLNEDLTYLKWADEFGATVYVLEHRYYGKSDLFDSLDPAVSKKNTYTTYLSSLQMLYDVANFIRAVDAERGQHGKWIMFGGSYADYYQVVEKSIRSYSEDCAYAIAEGFDDIGQRLLKEKGRAQLTDIFKLNPPWDDVSDVFEIDKQFFISNLIDMFASAVQYSGDNRGQYAHGYGIPDMCKIMTKQGRKPINSIAAFNEYMTNMFTGDTEFESMFNSYDDLKRLLYKAQFSTNPKEAAGTLWLWQTCTEFGFYQTTDSGYSLFGNLLPLNFYTQLCSDVFGLKTSYSAKNNRRATLSANKRYGGRFNYGKDPMVVMTHGSLDPWNALGNVTCEPDDNCFMIKGTAHCAEMYPARDKDEQDLKDTREKIRGILKKWIEGNRNSKGGDTEKREPSNKVETSSPFAPIAPIAPVVPSNQIKEPPVSAENDPKKKAAGKINIISLQMSKFHPLGVHGNQRADFFHNSNGILPEGSSILERNLTVLFDSLPCLWLVSSGLPMLHLGHPMLPKERNYHTETILSQGGFAGRQTYFKQKLDHFDEKEKATWSQRYFYNKRYFPKGGNVVFLMLGGMGVLEIDWVTNERLPFVQWAKERGALMFALEHRFYGKSRPTALVTTIFTYLKGFLNDLSVKNLKYLTSQQAIEDIATFIKAMNDKLGLKNAKWIVFGGSYAGSLALWARQSHPVLIAGAVGSSPLTQPKFDFWEATQFTEDVYRAFDPRCAENIGIAFEQFTEMLGNEQGRRQISGMLKFATFPAEDFCESDRPVTSNCLVPSHVVIAECAVMHLIQPVLENKADLQANPRSQDIYSTTPHNWVAEHRNIQLLTSIQLNNFILATQFRGGPFMQNGTSMYNTKAVCNLMNDESSPQIEALKIINGIRAIEGNGCFSTAFSFSVLQSKYMTDMPKNTPAEYDQLMRYLLKKDFDEEGWACKFPMILNRQIIFHSSNSMISAVDRASLWQRCTELGTFPTTDGAVNSIFGSLISIDFYADLCQVFGKEFDTEYIEKAVEKTTELYGGADGYKGTNVVIANGGADPLLPLSKTSSDDPSVVTYVVEDSFHCGDMFPFEFKKYSPAALGMEVLYKLIPQNIDNWISGVPSPFHIDEQQKKQSKGPEKQKLMKKLERKDSRHPLEGLRSAFKRTKQQRPRNTTRLTPEQVSILRRVRLGRPPHGFFPNPDVLPDMPEEYEAGYFTQPVDHFDNKNPNTFDQAEPNHYMLQKFYKNEQWAKPNGPMFLMIGGESPRDPSWVLNENLTYLTWAKEFGATVYLLEHRYYGDSDLLQKQALPDSNITKLIGSLALWMRKLFPELVDGAIGSSAPLEAKLDFHEYYQVVEKSIRGYSEDCAYAIAEVRLSPAWDDVSDVLEIDKQFFISNLLEMFAGAVQYSGDNRGGYAFGYGIKEMCDIMTEQGRKPILSIAAFNEYMTNFYTGNEEFEGTFNGYEFFTKLLYEAQFADSPDDAAAALWLWQTCTEFGFYQTTDAGYTLFGNLLPLNFYTQLCSDVFGEKLEYATENNRQATIDVNNRYGGRHNYKATKVVMTHGSLDPWKALGNVTCNNSDKCFIIEGRWIRRDRTAHCAEMYPAREGDVKALTDTREAIKRILKSWLKKGDPDVHEDIEKREPTDKIDTSSPLAPIAPIETNSEKADPRVSAEKDPKKKSAGKIKIITITTAV</sequence>
<dbReference type="WBParaSite" id="HPLM_0000314901-mRNA-1">
    <property type="protein sequence ID" value="HPLM_0000314901-mRNA-1"/>
    <property type="gene ID" value="HPLM_0000314901"/>
</dbReference>
<feature type="region of interest" description="Disordered" evidence="6">
    <location>
        <begin position="1100"/>
        <end position="1122"/>
    </location>
</feature>
<dbReference type="SUPFAM" id="SSF53474">
    <property type="entry name" value="alpha/beta-Hydrolases"/>
    <property type="match status" value="4"/>
</dbReference>
<dbReference type="SMR" id="A0A158QJP4"/>
<dbReference type="InterPro" id="IPR029058">
    <property type="entry name" value="AB_hydrolase_fold"/>
</dbReference>
<feature type="compositionally biased region" description="Basic and acidic residues" evidence="6">
    <location>
        <begin position="1105"/>
        <end position="1116"/>
    </location>
</feature>
<comment type="similarity">
    <text evidence="1">Belongs to the peptidase S28 family.</text>
</comment>
<keyword evidence="4" id="KW-0378">Hydrolase</keyword>
<feature type="compositionally biased region" description="Basic and acidic residues" evidence="6">
    <location>
        <begin position="1822"/>
        <end position="1850"/>
    </location>
</feature>
<dbReference type="GO" id="GO:0008239">
    <property type="term" value="F:dipeptidyl-peptidase activity"/>
    <property type="evidence" value="ECO:0007669"/>
    <property type="project" value="TreeGrafter"/>
</dbReference>
<feature type="compositionally biased region" description="Basic and acidic residues" evidence="6">
    <location>
        <begin position="2356"/>
        <end position="2372"/>
    </location>
</feature>
<dbReference type="Pfam" id="PF05577">
    <property type="entry name" value="Peptidase_S28"/>
    <property type="match status" value="8"/>
</dbReference>
<accession>A0A158QJP4</accession>
<dbReference type="GO" id="GO:0006508">
    <property type="term" value="P:proteolysis"/>
    <property type="evidence" value="ECO:0007669"/>
    <property type="project" value="UniProtKB-KW"/>
</dbReference>
<evidence type="ECO:0000256" key="2">
    <source>
        <dbReference type="ARBA" id="ARBA00022670"/>
    </source>
</evidence>
<dbReference type="GO" id="GO:0070008">
    <property type="term" value="F:serine-type exopeptidase activity"/>
    <property type="evidence" value="ECO:0007669"/>
    <property type="project" value="InterPro"/>
</dbReference>
<dbReference type="PANTHER" id="PTHR11010:SF117">
    <property type="entry name" value="SERINE PROTEASE 16"/>
    <property type="match status" value="1"/>
</dbReference>
<keyword evidence="5" id="KW-0325">Glycoprotein</keyword>
<reference evidence="7" key="1">
    <citation type="submission" date="2016-04" db="UniProtKB">
        <authorList>
            <consortium name="WormBaseParasite"/>
        </authorList>
    </citation>
    <scope>IDENTIFICATION</scope>
</reference>
<evidence type="ECO:0000256" key="1">
    <source>
        <dbReference type="ARBA" id="ARBA00011079"/>
    </source>
</evidence>
<dbReference type="InterPro" id="IPR008758">
    <property type="entry name" value="Peptidase_S28"/>
</dbReference>
<feature type="region of interest" description="Disordered" evidence="6">
    <location>
        <begin position="1822"/>
        <end position="1871"/>
    </location>
</feature>